<keyword evidence="2" id="KW-1185">Reference proteome</keyword>
<evidence type="ECO:0000313" key="2">
    <source>
        <dbReference type="Proteomes" id="UP000184300"/>
    </source>
</evidence>
<evidence type="ECO:0000313" key="1">
    <source>
        <dbReference type="EMBL" id="OJJ82089.1"/>
    </source>
</evidence>
<sequence>MFLESSQWRSKFSFLPLGCYLSWASFRSSLLAITLPHLSHPTSSNVHYNHGRSFDRLVPRWAQMKRSKRKHYARCFSFSLCHFPLSPF</sequence>
<dbReference type="AlphaFoldDB" id="A0A1L9VDU6"/>
<proteinExistence type="predicted"/>
<gene>
    <name evidence="1" type="ORF">ASPGLDRAFT_566602</name>
</gene>
<protein>
    <submittedName>
        <fullName evidence="1">Uncharacterized protein</fullName>
    </submittedName>
</protein>
<reference evidence="2" key="1">
    <citation type="journal article" date="2017" name="Genome Biol.">
        <title>Comparative genomics reveals high biological diversity and specific adaptations in the industrially and medically important fungal genus Aspergillus.</title>
        <authorList>
            <person name="de Vries R.P."/>
            <person name="Riley R."/>
            <person name="Wiebenga A."/>
            <person name="Aguilar-Osorio G."/>
            <person name="Amillis S."/>
            <person name="Uchima C.A."/>
            <person name="Anderluh G."/>
            <person name="Asadollahi M."/>
            <person name="Askin M."/>
            <person name="Barry K."/>
            <person name="Battaglia E."/>
            <person name="Bayram O."/>
            <person name="Benocci T."/>
            <person name="Braus-Stromeyer S.A."/>
            <person name="Caldana C."/>
            <person name="Canovas D."/>
            <person name="Cerqueira G.C."/>
            <person name="Chen F."/>
            <person name="Chen W."/>
            <person name="Choi C."/>
            <person name="Clum A."/>
            <person name="Dos Santos R.A."/>
            <person name="Damasio A.R."/>
            <person name="Diallinas G."/>
            <person name="Emri T."/>
            <person name="Fekete E."/>
            <person name="Flipphi M."/>
            <person name="Freyberg S."/>
            <person name="Gallo A."/>
            <person name="Gournas C."/>
            <person name="Habgood R."/>
            <person name="Hainaut M."/>
            <person name="Harispe M.L."/>
            <person name="Henrissat B."/>
            <person name="Hilden K.S."/>
            <person name="Hope R."/>
            <person name="Hossain A."/>
            <person name="Karabika E."/>
            <person name="Karaffa L."/>
            <person name="Karanyi Z."/>
            <person name="Krasevec N."/>
            <person name="Kuo A."/>
            <person name="Kusch H."/>
            <person name="LaButti K."/>
            <person name="Lagendijk E.L."/>
            <person name="Lapidus A."/>
            <person name="Levasseur A."/>
            <person name="Lindquist E."/>
            <person name="Lipzen A."/>
            <person name="Logrieco A.F."/>
            <person name="MacCabe A."/>
            <person name="Maekelae M.R."/>
            <person name="Malavazi I."/>
            <person name="Melin P."/>
            <person name="Meyer V."/>
            <person name="Mielnichuk N."/>
            <person name="Miskei M."/>
            <person name="Molnar A.P."/>
            <person name="Mule G."/>
            <person name="Ngan C.Y."/>
            <person name="Orejas M."/>
            <person name="Orosz E."/>
            <person name="Ouedraogo J.P."/>
            <person name="Overkamp K.M."/>
            <person name="Park H.-S."/>
            <person name="Perrone G."/>
            <person name="Piumi F."/>
            <person name="Punt P.J."/>
            <person name="Ram A.F."/>
            <person name="Ramon A."/>
            <person name="Rauscher S."/>
            <person name="Record E."/>
            <person name="Riano-Pachon D.M."/>
            <person name="Robert V."/>
            <person name="Roehrig J."/>
            <person name="Ruller R."/>
            <person name="Salamov A."/>
            <person name="Salih N.S."/>
            <person name="Samson R.A."/>
            <person name="Sandor E."/>
            <person name="Sanguinetti M."/>
            <person name="Schuetze T."/>
            <person name="Sepcic K."/>
            <person name="Shelest E."/>
            <person name="Sherlock G."/>
            <person name="Sophianopoulou V."/>
            <person name="Squina F.M."/>
            <person name="Sun H."/>
            <person name="Susca A."/>
            <person name="Todd R.B."/>
            <person name="Tsang A."/>
            <person name="Unkles S.E."/>
            <person name="van de Wiele N."/>
            <person name="van Rossen-Uffink D."/>
            <person name="Oliveira J.V."/>
            <person name="Vesth T.C."/>
            <person name="Visser J."/>
            <person name="Yu J.-H."/>
            <person name="Zhou M."/>
            <person name="Andersen M.R."/>
            <person name="Archer D.B."/>
            <person name="Baker S.E."/>
            <person name="Benoit I."/>
            <person name="Brakhage A.A."/>
            <person name="Braus G.H."/>
            <person name="Fischer R."/>
            <person name="Frisvad J.C."/>
            <person name="Goldman G.H."/>
            <person name="Houbraken J."/>
            <person name="Oakley B."/>
            <person name="Pocsi I."/>
            <person name="Scazzocchio C."/>
            <person name="Seiboth B."/>
            <person name="vanKuyk P.A."/>
            <person name="Wortman J."/>
            <person name="Dyer P.S."/>
            <person name="Grigoriev I.V."/>
        </authorList>
    </citation>
    <scope>NUCLEOTIDE SEQUENCE [LARGE SCALE GENOMIC DNA]</scope>
    <source>
        <strain evidence="2">CBS 516.65</strain>
    </source>
</reference>
<dbReference type="GeneID" id="34464467"/>
<organism evidence="1 2">
    <name type="scientific">Aspergillus glaucus CBS 516.65</name>
    <dbReference type="NCBI Taxonomy" id="1160497"/>
    <lineage>
        <taxon>Eukaryota</taxon>
        <taxon>Fungi</taxon>
        <taxon>Dikarya</taxon>
        <taxon>Ascomycota</taxon>
        <taxon>Pezizomycotina</taxon>
        <taxon>Eurotiomycetes</taxon>
        <taxon>Eurotiomycetidae</taxon>
        <taxon>Eurotiales</taxon>
        <taxon>Aspergillaceae</taxon>
        <taxon>Aspergillus</taxon>
        <taxon>Aspergillus subgen. Aspergillus</taxon>
    </lineage>
</organism>
<accession>A0A1L9VDU6</accession>
<dbReference type="RefSeq" id="XP_022398787.1">
    <property type="nucleotide sequence ID" value="XM_022548206.1"/>
</dbReference>
<dbReference type="VEuPathDB" id="FungiDB:ASPGLDRAFT_566602"/>
<name>A0A1L9VDU6_ASPGL</name>
<dbReference type="Proteomes" id="UP000184300">
    <property type="component" value="Unassembled WGS sequence"/>
</dbReference>
<dbReference type="EMBL" id="KV878903">
    <property type="protein sequence ID" value="OJJ82089.1"/>
    <property type="molecule type" value="Genomic_DNA"/>
</dbReference>